<comment type="caution">
    <text evidence="2">The sequence shown here is derived from an EMBL/GenBank/DDBJ whole genome shotgun (WGS) entry which is preliminary data.</text>
</comment>
<dbReference type="EMBL" id="LBOG01000002">
    <property type="protein sequence ID" value="KKP30575.1"/>
    <property type="molecule type" value="Genomic_DNA"/>
</dbReference>
<accession>A0A0G0AV53</accession>
<sequence>MSKIKIILILGIWVAVLPYLGFPYSLKNILFSLTGLSFLYISYLLYKEQKKEGKIKDKTFENFSENNNFKEIKTEGSIVLDDTN</sequence>
<proteinExistence type="predicted"/>
<dbReference type="AlphaFoldDB" id="A0A0G0AV53"/>
<name>A0A0G0AV53_9BACT</name>
<keyword evidence="1" id="KW-1133">Transmembrane helix</keyword>
<keyword evidence="1" id="KW-0472">Membrane</keyword>
<reference evidence="2 3" key="1">
    <citation type="journal article" date="2015" name="Nature">
        <title>rRNA introns, odd ribosomes, and small enigmatic genomes across a large radiation of phyla.</title>
        <authorList>
            <person name="Brown C.T."/>
            <person name="Hug L.A."/>
            <person name="Thomas B.C."/>
            <person name="Sharon I."/>
            <person name="Castelle C.J."/>
            <person name="Singh A."/>
            <person name="Wilkins M.J."/>
            <person name="Williams K.H."/>
            <person name="Banfield J.F."/>
        </authorList>
    </citation>
    <scope>NUCLEOTIDE SEQUENCE [LARGE SCALE GENOMIC DNA]</scope>
</reference>
<feature type="transmembrane region" description="Helical" evidence="1">
    <location>
        <begin position="29"/>
        <end position="46"/>
    </location>
</feature>
<feature type="transmembrane region" description="Helical" evidence="1">
    <location>
        <begin position="7"/>
        <end position="23"/>
    </location>
</feature>
<evidence type="ECO:0000256" key="1">
    <source>
        <dbReference type="SAM" id="Phobius"/>
    </source>
</evidence>
<evidence type="ECO:0000313" key="3">
    <source>
        <dbReference type="Proteomes" id="UP000034934"/>
    </source>
</evidence>
<organism evidence="2 3">
    <name type="scientific">Candidatus Nomurabacteria bacterium GW2011_GWF1_31_48</name>
    <dbReference type="NCBI Taxonomy" id="1618767"/>
    <lineage>
        <taxon>Bacteria</taxon>
        <taxon>Candidatus Nomuraibacteriota</taxon>
    </lineage>
</organism>
<gene>
    <name evidence="2" type="ORF">UR19_C0002G0096</name>
</gene>
<evidence type="ECO:0000313" key="2">
    <source>
        <dbReference type="EMBL" id="KKP30575.1"/>
    </source>
</evidence>
<dbReference type="Proteomes" id="UP000034934">
    <property type="component" value="Unassembled WGS sequence"/>
</dbReference>
<protein>
    <submittedName>
        <fullName evidence="2">Uncharacterized protein</fullName>
    </submittedName>
</protein>
<keyword evidence="1" id="KW-0812">Transmembrane</keyword>